<dbReference type="PROSITE" id="PS00091">
    <property type="entry name" value="THYMIDYLATE_SYNTHASE"/>
    <property type="match status" value="1"/>
</dbReference>
<feature type="domain" description="Thymidylate synthase/dCMP hydroxymethylase" evidence="9">
    <location>
        <begin position="9"/>
        <end position="291"/>
    </location>
</feature>
<dbReference type="VEuPathDB" id="MicrosporidiaDB:NEQG_00636"/>
<keyword evidence="6" id="KW-0545">Nucleotide biosynthesis</keyword>
<protein>
    <recommendedName>
        <fullName evidence="3">thymidylate synthase</fullName>
        <ecNumber evidence="3">2.1.1.45</ecNumber>
    </recommendedName>
</protein>
<dbReference type="InterPro" id="IPR036926">
    <property type="entry name" value="Thymidate_synth/dCMP_Mease_sf"/>
</dbReference>
<evidence type="ECO:0000313" key="11">
    <source>
        <dbReference type="Proteomes" id="UP000002872"/>
    </source>
</evidence>
<dbReference type="NCBIfam" id="NF002497">
    <property type="entry name" value="PRK01827.1-3"/>
    <property type="match status" value="1"/>
</dbReference>
<dbReference type="SUPFAM" id="SSF55831">
    <property type="entry name" value="Thymidylate synthase/dCMP hydroxymethylase"/>
    <property type="match status" value="1"/>
</dbReference>
<dbReference type="GO" id="GO:0006231">
    <property type="term" value="P:dTMP biosynthetic process"/>
    <property type="evidence" value="ECO:0007669"/>
    <property type="project" value="InterPro"/>
</dbReference>
<comment type="pathway">
    <text evidence="1">Pyrimidine metabolism; dTTP biosynthesis.</text>
</comment>
<dbReference type="EMBL" id="GL870877">
    <property type="protein sequence ID" value="EIJ88817.1"/>
    <property type="molecule type" value="Genomic_DNA"/>
</dbReference>
<dbReference type="InterPro" id="IPR020940">
    <property type="entry name" value="Thymidylate_synthase_AS"/>
</dbReference>
<sequence>METNHEEAQYLQLIKRILDGGAQKMDRTGTGTIAVFGDMARYSLENDRFPLLTTKKVPFRVVAEELLFFIRGQTDNRILKDKNVNIWTLNGTEEFLRSRGITRREDDLGPIYGYQWRHFGAEYKTCEDDYSNKGIDQLNQVIEELKTNPNSRRMIVCAWNPSDLDQMALPPCHVLFQFVVVNSKLNCMLYQRSGDVGLGVPFNIASYALLLKMVSYLTNIPAGEFVHVLSDAHIYSNHIAQLTEQVKRVPYKFPTLKISPAVKRERIDDFQIDDFILEGYTHHPPIKMNMSA</sequence>
<dbReference type="EC" id="2.1.1.45" evidence="3"/>
<keyword evidence="5" id="KW-0808">Transferase</keyword>
<dbReference type="Gene3D" id="3.30.572.10">
    <property type="entry name" value="Thymidylate synthase/dCMP hydroxymethylase domain"/>
    <property type="match status" value="1"/>
</dbReference>
<dbReference type="Pfam" id="PF00303">
    <property type="entry name" value="Thymidylat_synt"/>
    <property type="match status" value="1"/>
</dbReference>
<feature type="active site" evidence="8">
    <location>
        <position position="172"/>
    </location>
</feature>
<evidence type="ECO:0000256" key="4">
    <source>
        <dbReference type="ARBA" id="ARBA00022603"/>
    </source>
</evidence>
<dbReference type="InterPro" id="IPR000398">
    <property type="entry name" value="Thymidylate_synthase"/>
</dbReference>
<keyword evidence="11" id="KW-1185">Reference proteome</keyword>
<comment type="catalytic activity">
    <reaction evidence="7">
        <text>dUMP + (6R)-5,10-methylene-5,6,7,8-tetrahydrofolate = 7,8-dihydrofolate + dTMP</text>
        <dbReference type="Rhea" id="RHEA:12104"/>
        <dbReference type="ChEBI" id="CHEBI:15636"/>
        <dbReference type="ChEBI" id="CHEBI:57451"/>
        <dbReference type="ChEBI" id="CHEBI:63528"/>
        <dbReference type="ChEBI" id="CHEBI:246422"/>
        <dbReference type="EC" id="2.1.1.45"/>
    </reaction>
</comment>
<gene>
    <name evidence="10" type="ORF">NEQG_00636</name>
</gene>
<evidence type="ECO:0000259" key="9">
    <source>
        <dbReference type="Pfam" id="PF00303"/>
    </source>
</evidence>
<evidence type="ECO:0000256" key="7">
    <source>
        <dbReference type="ARBA" id="ARBA00047344"/>
    </source>
</evidence>
<organism evidence="10 11">
    <name type="scientific">Nematocida parisii (strain ERTm3)</name>
    <name type="common">Nematode killer fungus</name>
    <dbReference type="NCBI Taxonomy" id="935791"/>
    <lineage>
        <taxon>Eukaryota</taxon>
        <taxon>Fungi</taxon>
        <taxon>Fungi incertae sedis</taxon>
        <taxon>Microsporidia</taxon>
        <taxon>Nematocida</taxon>
    </lineage>
</organism>
<evidence type="ECO:0000256" key="8">
    <source>
        <dbReference type="PROSITE-ProRule" id="PRU10016"/>
    </source>
</evidence>
<evidence type="ECO:0000256" key="6">
    <source>
        <dbReference type="ARBA" id="ARBA00022727"/>
    </source>
</evidence>
<dbReference type="InterPro" id="IPR023451">
    <property type="entry name" value="Thymidate_synth/dCMP_Mease_dom"/>
</dbReference>
<dbReference type="AlphaFoldDB" id="I3EHX0"/>
<dbReference type="OMA" id="AYGRFWR"/>
<dbReference type="UniPathway" id="UPA00575"/>
<dbReference type="PRINTS" id="PR00108">
    <property type="entry name" value="THYMDSNTHASE"/>
</dbReference>
<evidence type="ECO:0000256" key="3">
    <source>
        <dbReference type="ARBA" id="ARBA00011947"/>
    </source>
</evidence>
<dbReference type="GO" id="GO:0005739">
    <property type="term" value="C:mitochondrion"/>
    <property type="evidence" value="ECO:0007669"/>
    <property type="project" value="TreeGrafter"/>
</dbReference>
<dbReference type="InParanoid" id="I3EHX0"/>
<evidence type="ECO:0000256" key="1">
    <source>
        <dbReference type="ARBA" id="ARBA00004992"/>
    </source>
</evidence>
<dbReference type="STRING" id="935791.I3EHX0"/>
<keyword evidence="4" id="KW-0489">Methyltransferase</keyword>
<dbReference type="InterPro" id="IPR045097">
    <property type="entry name" value="Thymidate_synth/dCMP_Mease"/>
</dbReference>
<evidence type="ECO:0000256" key="5">
    <source>
        <dbReference type="ARBA" id="ARBA00022679"/>
    </source>
</evidence>
<dbReference type="HOGENOM" id="CLU_021669_0_2_1"/>
<dbReference type="GO" id="GO:0004799">
    <property type="term" value="F:thymidylate synthase activity"/>
    <property type="evidence" value="ECO:0007669"/>
    <property type="project" value="UniProtKB-EC"/>
</dbReference>
<dbReference type="HAMAP" id="MF_00008">
    <property type="entry name" value="Thymidy_synth_bact"/>
    <property type="match status" value="1"/>
</dbReference>
<dbReference type="FunFam" id="3.30.572.10:FF:000013">
    <property type="entry name" value="Thymidylate synthase"/>
    <property type="match status" value="1"/>
</dbReference>
<dbReference type="NCBIfam" id="TIGR03284">
    <property type="entry name" value="thym_sym"/>
    <property type="match status" value="1"/>
</dbReference>
<evidence type="ECO:0000256" key="2">
    <source>
        <dbReference type="ARBA" id="ARBA00009972"/>
    </source>
</evidence>
<dbReference type="PANTHER" id="PTHR11548">
    <property type="entry name" value="THYMIDYLATE SYNTHASE 1"/>
    <property type="match status" value="1"/>
</dbReference>
<dbReference type="GO" id="GO:0006235">
    <property type="term" value="P:dTTP biosynthetic process"/>
    <property type="evidence" value="ECO:0007669"/>
    <property type="project" value="UniProtKB-UniPathway"/>
</dbReference>
<dbReference type="GO" id="GO:0032259">
    <property type="term" value="P:methylation"/>
    <property type="evidence" value="ECO:0007669"/>
    <property type="project" value="UniProtKB-KW"/>
</dbReference>
<accession>I3EHX0</accession>
<name>I3EHX0_NEMP3</name>
<evidence type="ECO:0000313" key="10">
    <source>
        <dbReference type="EMBL" id="EIJ88817.1"/>
    </source>
</evidence>
<dbReference type="OrthoDB" id="766at2759"/>
<comment type="similarity">
    <text evidence="2">Belongs to the thymidylate synthase family.</text>
</comment>
<proteinExistence type="inferred from homology"/>
<dbReference type="GO" id="GO:0005829">
    <property type="term" value="C:cytosol"/>
    <property type="evidence" value="ECO:0007669"/>
    <property type="project" value="TreeGrafter"/>
</dbReference>
<dbReference type="CDD" id="cd00351">
    <property type="entry name" value="TS_Pyrimidine_HMase"/>
    <property type="match status" value="1"/>
</dbReference>
<dbReference type="Proteomes" id="UP000002872">
    <property type="component" value="Unassembled WGS sequence"/>
</dbReference>
<reference evidence="10" key="1">
    <citation type="submission" date="2011-01" db="EMBL/GenBank/DDBJ databases">
        <title>The Genome Sequence of Nematocida parisii strain ERTm3.</title>
        <authorList>
            <consortium name="The Broad Institute Genome Sequencing Platform"/>
            <consortium name="The Broad Institute Genome Sequencing Center for Infectious Disease"/>
            <person name="Cuomo C."/>
            <person name="Troemel E."/>
            <person name="Young S.K."/>
            <person name="Zeng Q."/>
            <person name="Gargeya S."/>
            <person name="Fitzgerald M."/>
            <person name="Haas B."/>
            <person name="Abouelleil A."/>
            <person name="Alvarado L."/>
            <person name="Arachchi H.M."/>
            <person name="Berlin A."/>
            <person name="Chapman S.B."/>
            <person name="Gearin G."/>
            <person name="Goldberg J."/>
            <person name="Griggs A."/>
            <person name="Gujja S."/>
            <person name="Hansen M."/>
            <person name="Heiman D."/>
            <person name="Howarth C."/>
            <person name="Larimer J."/>
            <person name="Lui A."/>
            <person name="MacDonald P.J.P."/>
            <person name="McCowen C."/>
            <person name="Montmayeur A."/>
            <person name="Murphy C."/>
            <person name="Neiman D."/>
            <person name="Pearson M."/>
            <person name="Priest M."/>
            <person name="Roberts A."/>
            <person name="Saif S."/>
            <person name="Shea T."/>
            <person name="Sisk P."/>
            <person name="Stolte C."/>
            <person name="Sykes S."/>
            <person name="Wortman J."/>
            <person name="Nusbaum C."/>
            <person name="Birren B."/>
        </authorList>
    </citation>
    <scope>NUCLEOTIDE SEQUENCE</scope>
    <source>
        <strain evidence="10">ERTm3</strain>
    </source>
</reference>
<dbReference type="PANTHER" id="PTHR11548:SF2">
    <property type="entry name" value="THYMIDYLATE SYNTHASE"/>
    <property type="match status" value="1"/>
</dbReference>